<keyword evidence="2" id="KW-1133">Transmembrane helix</keyword>
<evidence type="ECO:0000313" key="4">
    <source>
        <dbReference type="Proteomes" id="UP000807306"/>
    </source>
</evidence>
<name>A0A9P6E871_9AGAR</name>
<protein>
    <submittedName>
        <fullName evidence="3">Uncharacterized protein</fullName>
    </submittedName>
</protein>
<feature type="transmembrane region" description="Helical" evidence="2">
    <location>
        <begin position="68"/>
        <end position="89"/>
    </location>
</feature>
<comment type="caution">
    <text evidence="3">The sequence shown here is derived from an EMBL/GenBank/DDBJ whole genome shotgun (WGS) entry which is preliminary data.</text>
</comment>
<reference evidence="3" key="1">
    <citation type="submission" date="2020-11" db="EMBL/GenBank/DDBJ databases">
        <authorList>
            <consortium name="DOE Joint Genome Institute"/>
            <person name="Ahrendt S."/>
            <person name="Riley R."/>
            <person name="Andreopoulos W."/>
            <person name="Labutti K."/>
            <person name="Pangilinan J."/>
            <person name="Ruiz-Duenas F.J."/>
            <person name="Barrasa J.M."/>
            <person name="Sanchez-Garcia M."/>
            <person name="Camarero S."/>
            <person name="Miyauchi S."/>
            <person name="Serrano A."/>
            <person name="Linde D."/>
            <person name="Babiker R."/>
            <person name="Drula E."/>
            <person name="Ayuso-Fernandez I."/>
            <person name="Pacheco R."/>
            <person name="Padilla G."/>
            <person name="Ferreira P."/>
            <person name="Barriuso J."/>
            <person name="Kellner H."/>
            <person name="Castanera R."/>
            <person name="Alfaro M."/>
            <person name="Ramirez L."/>
            <person name="Pisabarro A.G."/>
            <person name="Kuo A."/>
            <person name="Tritt A."/>
            <person name="Lipzen A."/>
            <person name="He G."/>
            <person name="Yan M."/>
            <person name="Ng V."/>
            <person name="Cullen D."/>
            <person name="Martin F."/>
            <person name="Rosso M.-N."/>
            <person name="Henrissat B."/>
            <person name="Hibbett D."/>
            <person name="Martinez A.T."/>
            <person name="Grigoriev I.V."/>
        </authorList>
    </citation>
    <scope>NUCLEOTIDE SEQUENCE</scope>
    <source>
        <strain evidence="3">CBS 506.95</strain>
    </source>
</reference>
<dbReference type="EMBL" id="MU157900">
    <property type="protein sequence ID" value="KAF9524331.1"/>
    <property type="molecule type" value="Genomic_DNA"/>
</dbReference>
<feature type="region of interest" description="Disordered" evidence="1">
    <location>
        <begin position="33"/>
        <end position="59"/>
    </location>
</feature>
<feature type="compositionally biased region" description="Low complexity" evidence="1">
    <location>
        <begin position="38"/>
        <end position="52"/>
    </location>
</feature>
<dbReference type="AlphaFoldDB" id="A0A9P6E871"/>
<dbReference type="Proteomes" id="UP000807306">
    <property type="component" value="Unassembled WGS sequence"/>
</dbReference>
<keyword evidence="2" id="KW-0472">Membrane</keyword>
<gene>
    <name evidence="3" type="ORF">CPB83DRAFT_614730</name>
</gene>
<keyword evidence="2" id="KW-0812">Transmembrane</keyword>
<proteinExistence type="predicted"/>
<dbReference type="OrthoDB" id="2538110at2759"/>
<feature type="compositionally biased region" description="Basic residues" evidence="1">
    <location>
        <begin position="143"/>
        <end position="171"/>
    </location>
</feature>
<feature type="region of interest" description="Disordered" evidence="1">
    <location>
        <begin position="125"/>
        <end position="171"/>
    </location>
</feature>
<organism evidence="3 4">
    <name type="scientific">Crepidotus variabilis</name>
    <dbReference type="NCBI Taxonomy" id="179855"/>
    <lineage>
        <taxon>Eukaryota</taxon>
        <taxon>Fungi</taxon>
        <taxon>Dikarya</taxon>
        <taxon>Basidiomycota</taxon>
        <taxon>Agaricomycotina</taxon>
        <taxon>Agaricomycetes</taxon>
        <taxon>Agaricomycetidae</taxon>
        <taxon>Agaricales</taxon>
        <taxon>Agaricineae</taxon>
        <taxon>Crepidotaceae</taxon>
        <taxon>Crepidotus</taxon>
    </lineage>
</organism>
<accession>A0A9P6E871</accession>
<evidence type="ECO:0000313" key="3">
    <source>
        <dbReference type="EMBL" id="KAF9524331.1"/>
    </source>
</evidence>
<evidence type="ECO:0000256" key="1">
    <source>
        <dbReference type="SAM" id="MobiDB-lite"/>
    </source>
</evidence>
<sequence>MATNLQDEKTTIIKDEEDEDVAIVDEKTPLLVKRVRSSESPSSSRSASPEPAQDASVNQHKYSGCRKFSLILILAILVWATFSLGSSLLTPKKPEIIYASRYSKEHKFRPAASPVITETLKDGRIRLRGATPDPTPEPTMVAKSKKKRPKAGKLTGKRKPTKKKAPAKSKR</sequence>
<keyword evidence="4" id="KW-1185">Reference proteome</keyword>
<evidence type="ECO:0000256" key="2">
    <source>
        <dbReference type="SAM" id="Phobius"/>
    </source>
</evidence>